<accession>A0A850RGD3</accession>
<dbReference type="RefSeq" id="WP_176977956.1">
    <property type="nucleotide sequence ID" value="NZ_JABZEO010000018.1"/>
</dbReference>
<dbReference type="AlphaFoldDB" id="A0A850RGD3"/>
<gene>
    <name evidence="1" type="ORF">HW932_18560</name>
</gene>
<evidence type="ECO:0000313" key="1">
    <source>
        <dbReference type="EMBL" id="NVZ11256.1"/>
    </source>
</evidence>
<organism evidence="1 2">
    <name type="scientific">Allochromatium humboldtianum</name>
    <dbReference type="NCBI Taxonomy" id="504901"/>
    <lineage>
        <taxon>Bacteria</taxon>
        <taxon>Pseudomonadati</taxon>
        <taxon>Pseudomonadota</taxon>
        <taxon>Gammaproteobacteria</taxon>
        <taxon>Chromatiales</taxon>
        <taxon>Chromatiaceae</taxon>
        <taxon>Allochromatium</taxon>
    </lineage>
</organism>
<comment type="caution">
    <text evidence="1">The sequence shown here is derived from an EMBL/GenBank/DDBJ whole genome shotgun (WGS) entry which is preliminary data.</text>
</comment>
<sequence>MRTQFVQLLESLSGEQFVFGNSAINAICEIKYTISSAHKPPTMKKLGANLVVHVMRELFKMLRKPSFGLFSRWFCFRAESKDHNNLKKSPNKYLQSIA</sequence>
<proteinExistence type="predicted"/>
<dbReference type="Proteomes" id="UP000592294">
    <property type="component" value="Unassembled WGS sequence"/>
</dbReference>
<evidence type="ECO:0000313" key="2">
    <source>
        <dbReference type="Proteomes" id="UP000592294"/>
    </source>
</evidence>
<protein>
    <submittedName>
        <fullName evidence="1">Uncharacterized protein</fullName>
    </submittedName>
</protein>
<keyword evidence="2" id="KW-1185">Reference proteome</keyword>
<name>A0A850RGD3_9GAMM</name>
<reference evidence="1 2" key="1">
    <citation type="submission" date="2020-06" db="EMBL/GenBank/DDBJ databases">
        <title>Whole-genome sequence of Allochromatium humboldtianum DSM 21881, type strain.</title>
        <authorList>
            <person name="Kyndt J.A."/>
            <person name="Meyer T.E."/>
        </authorList>
    </citation>
    <scope>NUCLEOTIDE SEQUENCE [LARGE SCALE GENOMIC DNA]</scope>
    <source>
        <strain evidence="1 2">DSM 21881</strain>
    </source>
</reference>
<dbReference type="EMBL" id="JABZEO010000018">
    <property type="protein sequence ID" value="NVZ11256.1"/>
    <property type="molecule type" value="Genomic_DNA"/>
</dbReference>